<gene>
    <name evidence="1" type="ORF">EI74_0807</name>
</gene>
<proteinExistence type="predicted"/>
<protein>
    <submittedName>
        <fullName evidence="1">Phosphomannomutase</fullName>
    </submittedName>
</protein>
<evidence type="ECO:0000313" key="2">
    <source>
        <dbReference type="Proteomes" id="UP000295518"/>
    </source>
</evidence>
<comment type="caution">
    <text evidence="1">The sequence shown here is derived from an EMBL/GenBank/DDBJ whole genome shotgun (WGS) entry which is preliminary data.</text>
</comment>
<accession>A0A4V3C2M9</accession>
<keyword evidence="2" id="KW-1185">Reference proteome</keyword>
<dbReference type="RefSeq" id="WP_094254949.1">
    <property type="nucleotide sequence ID" value="NZ_NNCE01000008.1"/>
</dbReference>
<dbReference type="EMBL" id="SNWN01000016">
    <property type="protein sequence ID" value="TDO18989.1"/>
    <property type="molecule type" value="Genomic_DNA"/>
</dbReference>
<reference evidence="1 2" key="1">
    <citation type="submission" date="2019-03" db="EMBL/GenBank/DDBJ databases">
        <title>Genomic Encyclopedia of Archaeal and Bacterial Type Strains, Phase II (KMG-II): from individual species to whole genera.</title>
        <authorList>
            <person name="Goeker M."/>
        </authorList>
    </citation>
    <scope>NUCLEOTIDE SEQUENCE [LARGE SCALE GENOMIC DNA]</scope>
    <source>
        <strain evidence="1 2">ATCC 700618</strain>
    </source>
</reference>
<dbReference type="NCBIfam" id="NF045968">
    <property type="entry name" value="mutase_MAG5620"/>
    <property type="match status" value="1"/>
</dbReference>
<sequence>MISRLNQWFEFYKNDNKALRVLKKIDSNLEQNRDFFDKPFYNERGFIFFEKLGNHGFNEFIISLVVQAFVNLVSDVEDLNILVAYNNNDDLDHYADLTHQILSQKNFKVFRFENTQILPSVVNEAYNNISFDAAFYFNYQSEQNKYRLTIFDGQGVSVNLNVYEQIANMILHMNPNTDVRKIRKAPIYLKEQEIFAQYKNKIISLAKRNNDEKKISVYLANASKSFTHLAGKILGSLDFEYNISKHKIPNLFAFRPLNWYLRDATKTGSDLLYITDTSGTKLGVAISIGNKFKFLEEVELLILFLDLYLLDLKTKRLLSDKNYIVIPNYLIILLQEIIIKYQIKAYPIEKFDNKKLDKTYLLFSMNRDNLFKFNSPSVNYYDQLQFIVIFSELMNYYKTQRGALANVLNHTLSLYKQIYQIKDRFITNEENAQRLISEIANGLFKEIVNQVNIYANETYFMIINPENDFLIRLEFKPFTNFLYFQIFDLTGKKQIDIVNKIHSQINTWIKNANKG</sequence>
<organism evidence="1 2">
    <name type="scientific">Mycoplasma testudineum</name>
    <dbReference type="NCBI Taxonomy" id="244584"/>
    <lineage>
        <taxon>Bacteria</taxon>
        <taxon>Bacillati</taxon>
        <taxon>Mycoplasmatota</taxon>
        <taxon>Mollicutes</taxon>
        <taxon>Mycoplasmataceae</taxon>
        <taxon>Mycoplasma</taxon>
    </lineage>
</organism>
<dbReference type="AlphaFoldDB" id="A0A4V3C2M9"/>
<evidence type="ECO:0000313" key="1">
    <source>
        <dbReference type="EMBL" id="TDO18989.1"/>
    </source>
</evidence>
<name>A0A4V3C2M9_9MOLU</name>
<dbReference type="OrthoDB" id="399955at2"/>
<dbReference type="Proteomes" id="UP000295518">
    <property type="component" value="Unassembled WGS sequence"/>
</dbReference>